<dbReference type="GO" id="GO:0032259">
    <property type="term" value="P:methylation"/>
    <property type="evidence" value="ECO:0007669"/>
    <property type="project" value="UniProtKB-KW"/>
</dbReference>
<dbReference type="EMBL" id="CP045875">
    <property type="protein sequence ID" value="QGG49331.1"/>
    <property type="molecule type" value="Genomic_DNA"/>
</dbReference>
<keyword evidence="1 3" id="KW-0489">Methyltransferase</keyword>
<dbReference type="KEGG" id="hcv:FTV88_3265"/>
<dbReference type="EC" id="2.1.1.-" evidence="3"/>
<protein>
    <submittedName>
        <fullName evidence="3">SAM-dependent methyltransferase, putative</fullName>
        <ecNumber evidence="3">2.1.1.-</ecNumber>
    </submittedName>
</protein>
<reference evidence="4" key="1">
    <citation type="submission" date="2019-11" db="EMBL/GenBank/DDBJ databases">
        <title>Genome sequence of Heliorestis convoluta strain HH, an alkaliphilic and minimalistic phototrophic bacterium from a soda lake in Egypt.</title>
        <authorList>
            <person name="Dewey E.D."/>
            <person name="Stokes L.M."/>
            <person name="Burchell B.M."/>
            <person name="Shaffer K.N."/>
            <person name="Huntington A.M."/>
            <person name="Baker J.M."/>
            <person name="Nadendla S."/>
            <person name="Giglio M.G."/>
            <person name="Touchman J.W."/>
            <person name="Blankenship R.E."/>
            <person name="Madigan M.T."/>
            <person name="Sattley W.M."/>
        </authorList>
    </citation>
    <scope>NUCLEOTIDE SEQUENCE [LARGE SCALE GENOMIC DNA]</scope>
    <source>
        <strain evidence="4">HH</strain>
    </source>
</reference>
<dbReference type="SUPFAM" id="SSF53335">
    <property type="entry name" value="S-adenosyl-L-methionine-dependent methyltransferases"/>
    <property type="match status" value="1"/>
</dbReference>
<name>A0A5Q2N4U5_9FIRM</name>
<dbReference type="InterPro" id="IPR029063">
    <property type="entry name" value="SAM-dependent_MTases_sf"/>
</dbReference>
<evidence type="ECO:0000256" key="2">
    <source>
        <dbReference type="ARBA" id="ARBA00022679"/>
    </source>
</evidence>
<dbReference type="Proteomes" id="UP000366051">
    <property type="component" value="Chromosome"/>
</dbReference>
<dbReference type="PANTHER" id="PTHR12049:SF7">
    <property type="entry name" value="PROTEIN ARGININE METHYLTRANSFERASE NDUFAF7, MITOCHONDRIAL"/>
    <property type="match status" value="1"/>
</dbReference>
<gene>
    <name evidence="3" type="ORF">FTV88_3265</name>
</gene>
<dbReference type="Pfam" id="PF02636">
    <property type="entry name" value="Methyltransf_28"/>
    <property type="match status" value="1"/>
</dbReference>
<dbReference type="PANTHER" id="PTHR12049">
    <property type="entry name" value="PROTEIN ARGININE METHYLTRANSFERASE NDUFAF7, MITOCHONDRIAL"/>
    <property type="match status" value="1"/>
</dbReference>
<evidence type="ECO:0000256" key="1">
    <source>
        <dbReference type="ARBA" id="ARBA00022603"/>
    </source>
</evidence>
<dbReference type="RefSeq" id="WP_162008083.1">
    <property type="nucleotide sequence ID" value="NZ_CP045875.1"/>
</dbReference>
<dbReference type="InterPro" id="IPR003788">
    <property type="entry name" value="NDUFAF7"/>
</dbReference>
<dbReference type="GO" id="GO:0035243">
    <property type="term" value="F:protein-arginine omega-N symmetric methyltransferase activity"/>
    <property type="evidence" value="ECO:0007669"/>
    <property type="project" value="TreeGrafter"/>
</dbReference>
<organism evidence="3 4">
    <name type="scientific">Heliorestis convoluta</name>
    <dbReference type="NCBI Taxonomy" id="356322"/>
    <lineage>
        <taxon>Bacteria</taxon>
        <taxon>Bacillati</taxon>
        <taxon>Bacillota</taxon>
        <taxon>Clostridia</taxon>
        <taxon>Eubacteriales</taxon>
        <taxon>Heliobacteriaceae</taxon>
        <taxon>Heliorestis</taxon>
    </lineage>
</organism>
<accession>A0A5Q2N4U5</accession>
<keyword evidence="4" id="KW-1185">Reference proteome</keyword>
<dbReference type="InterPro" id="IPR038375">
    <property type="entry name" value="NDUFAF7_sf"/>
</dbReference>
<evidence type="ECO:0000313" key="4">
    <source>
        <dbReference type="Proteomes" id="UP000366051"/>
    </source>
</evidence>
<dbReference type="AlphaFoldDB" id="A0A5Q2N4U5"/>
<proteinExistence type="predicted"/>
<keyword evidence="2 3" id="KW-0808">Transferase</keyword>
<dbReference type="Gene3D" id="3.40.50.12710">
    <property type="match status" value="1"/>
</dbReference>
<evidence type="ECO:0000313" key="3">
    <source>
        <dbReference type="EMBL" id="QGG49331.1"/>
    </source>
</evidence>
<sequence length="393" mass="45383">MMRHHQLQEYLKAQMKNGPITFRDFMDITLYHRDFGYYTADRSPLGREGDFITSPEVSPLFGQLLARQIEEMWRLLRCPSPFSIVELGPGRGVMAHSILEALQSSELAEHLIYHLVEVSAQRKEEQQKRLSELIAYKSYDLPVSASKGSYGWSKPDQLPENIEGLFLSNEFFDALPVHRLVQRESGLQELYVTSQKDTFAWQEGALSQESLASWVDQHISQRGIALEEGQIIEINPSIGDWLTWIDRHLHCGFLLTIDYGHPAEVLYHPSRREGTLMTYFQHQANSNPFEEVGLKDLTTHVDFTALHTLGQERGWRTVGLTNQMWFLISLLDPEEMKPRATMTVDDFRRQQQLKKLIQPWGMGETFRILIQTKAVTVQELLGLRQRGREAFPL</sequence>